<proteinExistence type="predicted"/>
<protein>
    <submittedName>
        <fullName evidence="1">Uncharacterized protein</fullName>
    </submittedName>
</protein>
<accession>A0ACD3R5T2</accession>
<dbReference type="Proteomes" id="UP000793456">
    <property type="component" value="Chromosome X"/>
</dbReference>
<name>A0ACD3R5T2_LARCR</name>
<evidence type="ECO:0000313" key="1">
    <source>
        <dbReference type="EMBL" id="TMS14063.1"/>
    </source>
</evidence>
<feature type="non-terminal residue" evidence="1">
    <location>
        <position position="1883"/>
    </location>
</feature>
<comment type="caution">
    <text evidence="1">The sequence shown here is derived from an EMBL/GenBank/DDBJ whole genome shotgun (WGS) entry which is preliminary data.</text>
</comment>
<dbReference type="EMBL" id="CM011683">
    <property type="protein sequence ID" value="TMS14063.1"/>
    <property type="molecule type" value="Genomic_DNA"/>
</dbReference>
<organism evidence="1 2">
    <name type="scientific">Larimichthys crocea</name>
    <name type="common">Large yellow croaker</name>
    <name type="synonym">Pseudosciaena crocea</name>
    <dbReference type="NCBI Taxonomy" id="215358"/>
    <lineage>
        <taxon>Eukaryota</taxon>
        <taxon>Metazoa</taxon>
        <taxon>Chordata</taxon>
        <taxon>Craniata</taxon>
        <taxon>Vertebrata</taxon>
        <taxon>Euteleostomi</taxon>
        <taxon>Actinopterygii</taxon>
        <taxon>Neopterygii</taxon>
        <taxon>Teleostei</taxon>
        <taxon>Neoteleostei</taxon>
        <taxon>Acanthomorphata</taxon>
        <taxon>Eupercaria</taxon>
        <taxon>Sciaenidae</taxon>
        <taxon>Larimichthys</taxon>
    </lineage>
</organism>
<keyword evidence="2" id="KW-1185">Reference proteome</keyword>
<sequence length="1883" mass="209742">MYSNNMHPLFRTSNNFDRGYDHHRRKPDVYTSQSRILDIQRAEREALINRTEELCTAERRRTNAVMERLGLNIQQKPFYPPQAAVSPRGRPTSSRPHHVEPVRRHQRGLTRKEEEEMYMGRDCYSPSTSISLVDSHTPTELTSIRFIQTPSPTPPFTPSPPPLPPAAPLPRRRVSRLPVMLLDHNAGVKVLAGGHKLQTAKAKVEEIQKTVENLQQKSTVDVRQHPVAPRRRPAPAPVRAPAPAPAPAPVRAPAPAPGPVRAPAPVRVPSPTPAPPMTPAPPKKKGTRRGTSLRPLKTVSRGQTAEDKIEELQPLSKPAEGLTLCLMDLTSDNWEKKREALQNLRALAQHHQDTLMTKLHEVCLALIEEVNNLRSCVSCAAMDTLVYLYVYLQKDMDNQAERTGRVLLLKIAQANANPSSSGRAAEVLTREGGVIPGFVGFDTTVTSELSYVPAVHGAEEIDNLVDADFRLVLRKLSKRDVVTRLKAVQDFGSMCQERDAEEVKGVLPYWPRIYCKISVDHDRRIREATQQAFEQLVLKVRRSLAPFLKSLMGHWILSQCDTYTPAASAACQAFQAAFSPAKQPEALSFCKDEILNVLQDILLKETADTLSDPQSVTQEEREAKYVRMLTSSLLGVKRLLSLLLQDDRAALEQRLAQLVTSAKFWKYSKHKTPQVRGAFFEMVCALCEFTPGLVQAEAARLCPTVLLSIDDTDPVVLPPVWEAVLHVVATIPDCWTHVNAKKGFLPKLWALLKEGGKGMAKALHPNLMPLLSKLPQEVTDPTLDFYTTFFTSFIQGLSSERAAMSPSESAVIVTSVVECLRYCILCNTEEEEDQKKLHTMLISQQLLPLLETALGNPLLQNGPLFLLVTEMLVHWEKKAGLHSEGETNDSKGVFQSLLADFWEGLGLLFVRYVDNEEADPQALEGIATLLQVMRSPERVKGKHVQKKKSVRISFKAEDSEKTGVEGDGVEKPVQMVSELVNEKAFGSPQTQHFEDVVCQLAQLCLVHVNEKKSERHLVFLSLLLRSFHTPRVFSTLVELDEKIMKDGEQQGELNMRNPAIQFLLEQVVVWLAEKGRTDTEHLVEMVFSSLYCCSWQETTRILNHIATMDLQWGIILQIIQRACADPETLKSCGDWLKGSVLGNQLLGLTEELCKVGRGSPASTSSTSTHSWTLISLVLSQHHNNEPLIGEVYMEKILEKLHATLSETKSLSDAGNMEPLISFICDVASTFFSSVQDCLLLLSAEELLLTVFELTAQDQTHSHLSDSLLKKLRKVCVAGVRSLVQHSEYEFKEGGFLHSAAIWVTNQLLTASLDIKSLQVLVLAVQSLVETIISVCNQESPLLVQFFSQLMPSQPEWTRIRQALPPQWCKEVEYSPAVVSAYYSLLTDLGLSGLHSQVPVIDLLKMLYSRSVEDGGLWSLTLENYIHSNDLAVAHGAAMRRLYGSADSLFPVSQSKLSTLQVLCPTMTKEDRETLVALATAGIVNWQENDDVYGCLAVLLCCLKANTQVEEEIVQAILATVMEWRNSKEDWFLFGSNFRTVEPYCGDDAFSVLAGDSSSDRSRGQPVGLLALLYVSLVGDAFTEPDDPVFPLAVLQSVGVALTYVPVQQLKQNSLPPRFIVDQNTNLPEPLQTLLNTFCPLLLFKARPLQITVYHLLEKVMPQLPECDGEGDNNKSDDDRDEPCLSPPASLMSILSTCEELCDSILAGVQVGEFAVVQPLSVEYSCILGYLLAWKLLLTFFKSSPSHEISSVHSSTQMFDSMTVKARSAAREVIATYSVDDIFIELVIQLPQNYPLGSITVESGRRVGVAVQQWRNWMLQLSTYLTHQNGSIMEGLALWKNNVDKRFEGIEDCMICFSVIHGSNYSLPKKGCRTCKKKFHSACL</sequence>
<evidence type="ECO:0000313" key="2">
    <source>
        <dbReference type="Proteomes" id="UP000793456"/>
    </source>
</evidence>
<reference evidence="1" key="1">
    <citation type="submission" date="2018-11" db="EMBL/GenBank/DDBJ databases">
        <title>The sequence and de novo assembly of Larimichthys crocea genome using PacBio and Hi-C technologies.</title>
        <authorList>
            <person name="Xu P."/>
            <person name="Chen B."/>
            <person name="Zhou Z."/>
            <person name="Ke Q."/>
            <person name="Wu Y."/>
            <person name="Bai H."/>
            <person name="Pu F."/>
        </authorList>
    </citation>
    <scope>NUCLEOTIDE SEQUENCE</scope>
    <source>
        <tissue evidence="1">Muscle</tissue>
    </source>
</reference>
<gene>
    <name evidence="1" type="ORF">E3U43_022543</name>
</gene>